<feature type="non-terminal residue" evidence="2">
    <location>
        <position position="1"/>
    </location>
</feature>
<evidence type="ECO:0000259" key="1">
    <source>
        <dbReference type="Pfam" id="PF20231"/>
    </source>
</evidence>
<dbReference type="AlphaFoldDB" id="A0A8B6GXD7"/>
<dbReference type="EMBL" id="UYJE01009161">
    <property type="protein sequence ID" value="VDI70699.1"/>
    <property type="molecule type" value="Genomic_DNA"/>
</dbReference>
<dbReference type="InterPro" id="IPR046496">
    <property type="entry name" value="DUF6589"/>
</dbReference>
<evidence type="ECO:0000313" key="2">
    <source>
        <dbReference type="EMBL" id="VDI70699.1"/>
    </source>
</evidence>
<proteinExistence type="predicted"/>
<keyword evidence="3" id="KW-1185">Reference proteome</keyword>
<sequence length="595" mass="68300">LQYEAIDQSTDLSNIDLWQRGRLPKQETTYPEFETPTSIIVPVKKKHSHATHPFSCLLSTTPPVNELCLCKALHRKSHRHISIYYPSGKRTKFIKNETFRTVCRAIVDTGNADTIINALITDQSDAVIKGASKIISKEASQICKKKSGSCLQGSSCNEIMEFSWNKLKNELVIRAPGILKIISAIVSDIPSSLTDNRLRHVLQSAVIAFHGRSREMSTLQYIVCMIQAHGGCTNRDIERLVKIGLSVHPSTLRSKLASWQENLDSAITELKEKWQNGESGPKYQLVGDNWDKNIVPSYRTTQQKTVSIHLFNVIAVEDRITPIIEIPPEIKSPDHMTTEDFIPSIQDQLLLRKELTFIIGNAVVANLPQLNMFSKIYPKHFPHKYSDVVGRRTNQYPLGLFDCNETKNTDVIRLLQDLSKKYVPYSDEKFTISDFHCRDRLTDERVQSAQEAMANADNPFDRLEGFISKVEDWHRLMNFLEAICKLTFSTSSAQDRGTAYYYRNLLNARNVKHEVKNSYRAYKHLYYTIFDAICCIFFLKQFNLTSYEDPIPFPPKFAELKNVEKIEWVNSVIEMLWTNGFLKKQRTLYKRLGMS</sequence>
<gene>
    <name evidence="2" type="ORF">MGAL_10B012738</name>
</gene>
<comment type="caution">
    <text evidence="2">The sequence shown here is derived from an EMBL/GenBank/DDBJ whole genome shotgun (WGS) entry which is preliminary data.</text>
</comment>
<organism evidence="2 3">
    <name type="scientific">Mytilus galloprovincialis</name>
    <name type="common">Mediterranean mussel</name>
    <dbReference type="NCBI Taxonomy" id="29158"/>
    <lineage>
        <taxon>Eukaryota</taxon>
        <taxon>Metazoa</taxon>
        <taxon>Spiralia</taxon>
        <taxon>Lophotrochozoa</taxon>
        <taxon>Mollusca</taxon>
        <taxon>Bivalvia</taxon>
        <taxon>Autobranchia</taxon>
        <taxon>Pteriomorphia</taxon>
        <taxon>Mytilida</taxon>
        <taxon>Mytiloidea</taxon>
        <taxon>Mytilidae</taxon>
        <taxon>Mytilinae</taxon>
        <taxon>Mytilus</taxon>
    </lineage>
</organism>
<feature type="domain" description="DUF6589" evidence="1">
    <location>
        <begin position="333"/>
        <end position="562"/>
    </location>
</feature>
<reference evidence="2" key="1">
    <citation type="submission" date="2018-11" db="EMBL/GenBank/DDBJ databases">
        <authorList>
            <person name="Alioto T."/>
            <person name="Alioto T."/>
        </authorList>
    </citation>
    <scope>NUCLEOTIDE SEQUENCE</scope>
</reference>
<accession>A0A8B6GXD7</accession>
<protein>
    <recommendedName>
        <fullName evidence="1">DUF6589 domain-containing protein</fullName>
    </recommendedName>
</protein>
<name>A0A8B6GXD7_MYTGA</name>
<dbReference type="Pfam" id="PF20231">
    <property type="entry name" value="DUF6589"/>
    <property type="match status" value="1"/>
</dbReference>
<dbReference type="Proteomes" id="UP000596742">
    <property type="component" value="Unassembled WGS sequence"/>
</dbReference>
<evidence type="ECO:0000313" key="3">
    <source>
        <dbReference type="Proteomes" id="UP000596742"/>
    </source>
</evidence>
<dbReference type="OrthoDB" id="6150154at2759"/>